<feature type="transmembrane region" description="Helical" evidence="1">
    <location>
        <begin position="131"/>
        <end position="148"/>
    </location>
</feature>
<accession>A0A9X1B455</accession>
<evidence type="ECO:0000313" key="2">
    <source>
        <dbReference type="EMBL" id="MBK1619078.1"/>
    </source>
</evidence>
<keyword evidence="1" id="KW-1133">Transmembrane helix</keyword>
<dbReference type="EMBL" id="NRRY01000017">
    <property type="protein sequence ID" value="MBK1619078.1"/>
    <property type="molecule type" value="Genomic_DNA"/>
</dbReference>
<proteinExistence type="predicted"/>
<organism evidence="2 3">
    <name type="scientific">Lamprobacter modestohalophilus</name>
    <dbReference type="NCBI Taxonomy" id="1064514"/>
    <lineage>
        <taxon>Bacteria</taxon>
        <taxon>Pseudomonadati</taxon>
        <taxon>Pseudomonadota</taxon>
        <taxon>Gammaproteobacteria</taxon>
        <taxon>Chromatiales</taxon>
        <taxon>Chromatiaceae</taxon>
        <taxon>Lamprobacter</taxon>
    </lineage>
</organism>
<feature type="transmembrane region" description="Helical" evidence="1">
    <location>
        <begin position="12"/>
        <end position="31"/>
    </location>
</feature>
<sequence>MLGGRLSGLLRFMIGILLLQSATALLTYTALMTDLEQTVYLFAGVAALLGFLVALWFDSVVGTVREQTLAQQNKRHVREREKLRMQAEREKVKLAARKSKDSGGAKLRTGVAVGGVVGVGVAMMFAQFLTLGLLTIATAGGAAAGYGLRVRQEKRLRIQSATLNNERLIASSAEELPALEAQTSGVVRRRKKPKNATD</sequence>
<dbReference type="Proteomes" id="UP001138768">
    <property type="component" value="Unassembled WGS sequence"/>
</dbReference>
<reference evidence="2 3" key="1">
    <citation type="journal article" date="2020" name="Microorganisms">
        <title>Osmotic Adaptation and Compatible Solute Biosynthesis of Phototrophic Bacteria as Revealed from Genome Analyses.</title>
        <authorList>
            <person name="Imhoff J.F."/>
            <person name="Rahn T."/>
            <person name="Kunzel S."/>
            <person name="Keller A."/>
            <person name="Neulinger S.C."/>
        </authorList>
    </citation>
    <scope>NUCLEOTIDE SEQUENCE [LARGE SCALE GENOMIC DNA]</scope>
    <source>
        <strain evidence="2 3">DSM 25653</strain>
    </source>
</reference>
<keyword evidence="1" id="KW-0472">Membrane</keyword>
<name>A0A9X1B455_9GAMM</name>
<evidence type="ECO:0000256" key="1">
    <source>
        <dbReference type="SAM" id="Phobius"/>
    </source>
</evidence>
<protein>
    <submittedName>
        <fullName evidence="2">Uncharacterized protein</fullName>
    </submittedName>
</protein>
<dbReference type="AlphaFoldDB" id="A0A9X1B455"/>
<comment type="caution">
    <text evidence="2">The sequence shown here is derived from an EMBL/GenBank/DDBJ whole genome shotgun (WGS) entry which is preliminary data.</text>
</comment>
<keyword evidence="3" id="KW-1185">Reference proteome</keyword>
<gene>
    <name evidence="2" type="ORF">CKO42_11670</name>
</gene>
<feature type="transmembrane region" description="Helical" evidence="1">
    <location>
        <begin position="107"/>
        <end position="125"/>
    </location>
</feature>
<keyword evidence="1" id="KW-0812">Transmembrane</keyword>
<feature type="transmembrane region" description="Helical" evidence="1">
    <location>
        <begin position="37"/>
        <end position="57"/>
    </location>
</feature>
<evidence type="ECO:0000313" key="3">
    <source>
        <dbReference type="Proteomes" id="UP001138768"/>
    </source>
</evidence>